<dbReference type="EMBL" id="JAABLQ010000001">
    <property type="protein sequence ID" value="NBN76828.1"/>
    <property type="molecule type" value="Genomic_DNA"/>
</dbReference>
<dbReference type="Proteomes" id="UP000586722">
    <property type="component" value="Unassembled WGS sequence"/>
</dbReference>
<evidence type="ECO:0000313" key="1">
    <source>
        <dbReference type="EMBL" id="NBN76828.1"/>
    </source>
</evidence>
<dbReference type="Pfam" id="PF05489">
    <property type="entry name" value="Phage_tail_X"/>
    <property type="match status" value="1"/>
</dbReference>
<dbReference type="InterPro" id="IPR008861">
    <property type="entry name" value="GpX-like"/>
</dbReference>
<sequence length="72" mass="7828">MRYTVPYGGRRLDQIARETLRSERGGTVEAILTANPGLATLLDGATVPAGTSIEIPETYRPAKSGRRVLAWE</sequence>
<reference evidence="2" key="1">
    <citation type="submission" date="2020-01" db="EMBL/GenBank/DDBJ databases">
        <authorList>
            <person name="Fang Y."/>
            <person name="Sun R."/>
            <person name="Nie L."/>
            <person name="He J."/>
            <person name="Hao L."/>
            <person name="Wang L."/>
            <person name="Su S."/>
            <person name="Lv E."/>
            <person name="Zhang Z."/>
            <person name="Xie R."/>
            <person name="Liu H."/>
        </authorList>
    </citation>
    <scope>NUCLEOTIDE SEQUENCE [LARGE SCALE GENOMIC DNA]</scope>
    <source>
        <strain evidence="2">XCT-53</strain>
    </source>
</reference>
<name>A0A7X5EZB0_9HYPH</name>
<keyword evidence="2" id="KW-1185">Reference proteome</keyword>
<dbReference type="RefSeq" id="WP_161707592.1">
    <property type="nucleotide sequence ID" value="NZ_JAABLQ010000001.1"/>
</dbReference>
<gene>
    <name evidence="1" type="ORF">GWI72_00935</name>
</gene>
<protein>
    <recommendedName>
        <fullName evidence="3">Phage tail protein</fullName>
    </recommendedName>
</protein>
<evidence type="ECO:0000313" key="2">
    <source>
        <dbReference type="Proteomes" id="UP000586722"/>
    </source>
</evidence>
<comment type="caution">
    <text evidence="1">The sequence shown here is derived from an EMBL/GenBank/DDBJ whole genome shotgun (WGS) entry which is preliminary data.</text>
</comment>
<proteinExistence type="predicted"/>
<dbReference type="AlphaFoldDB" id="A0A7X5EZB0"/>
<organism evidence="1 2">
    <name type="scientific">Pannonibacter tanglangensis</name>
    <dbReference type="NCBI Taxonomy" id="2750084"/>
    <lineage>
        <taxon>Bacteria</taxon>
        <taxon>Pseudomonadati</taxon>
        <taxon>Pseudomonadota</taxon>
        <taxon>Alphaproteobacteria</taxon>
        <taxon>Hyphomicrobiales</taxon>
        <taxon>Stappiaceae</taxon>
        <taxon>Pannonibacter</taxon>
    </lineage>
</organism>
<evidence type="ECO:0008006" key="3">
    <source>
        <dbReference type="Google" id="ProtNLM"/>
    </source>
</evidence>
<accession>A0A7X5EZB0</accession>